<accession>A0AC61DAG8</accession>
<evidence type="ECO:0000313" key="1">
    <source>
        <dbReference type="EMBL" id="PHV70229.1"/>
    </source>
</evidence>
<reference evidence="1" key="1">
    <citation type="submission" date="2017-10" db="EMBL/GenBank/DDBJ databases">
        <title>Genome sequence of cellulolytic Lachnospiraceae bacterium XHS1971 isolated from hotspring sediment.</title>
        <authorList>
            <person name="Vasudevan G."/>
            <person name="Joshi A.J."/>
            <person name="Hivarkar S."/>
            <person name="Lanjekar V.B."/>
            <person name="Dhakephalkar P.K."/>
            <person name="Dagar S."/>
        </authorList>
    </citation>
    <scope>NUCLEOTIDE SEQUENCE</scope>
    <source>
        <strain evidence="1">XHS1971</strain>
    </source>
</reference>
<organism evidence="1 2">
    <name type="scientific">Sporanaerobium hydrogeniformans</name>
    <dbReference type="NCBI Taxonomy" id="3072179"/>
    <lineage>
        <taxon>Bacteria</taxon>
        <taxon>Bacillati</taxon>
        <taxon>Bacillota</taxon>
        <taxon>Clostridia</taxon>
        <taxon>Lachnospirales</taxon>
        <taxon>Lachnospiraceae</taxon>
        <taxon>Sporanaerobium</taxon>
    </lineage>
</organism>
<dbReference type="Proteomes" id="UP000224460">
    <property type="component" value="Unassembled WGS sequence"/>
</dbReference>
<keyword evidence="2" id="KW-1185">Reference proteome</keyword>
<dbReference type="EMBL" id="PEDL01000012">
    <property type="protein sequence ID" value="PHV70229.1"/>
    <property type="molecule type" value="Genomic_DNA"/>
</dbReference>
<sequence>MKYIFINPVIDQMYVKEELDETLLQNGYQRVEVETDWHKLVKQKYNEILKQTKLTVLDKRCPKVMEVINPYLNHEKLLVPAIEPILIHCAIELAGREDLRNQKKIITTPCESLASYGNKIGLEDTEFISWKVFLKKINLHRPVQVKVLGASPIPPGYFKTLEAKISSISGKENIESYFKMNLYKQDELVEMLYCQNGCHNGDGVLVNE</sequence>
<comment type="caution">
    <text evidence="1">The sequence shown here is derived from an EMBL/GenBank/DDBJ whole genome shotgun (WGS) entry which is preliminary data.</text>
</comment>
<gene>
    <name evidence="1" type="ORF">CS063_11200</name>
</gene>
<name>A0AC61DAG8_9FIRM</name>
<protein>
    <submittedName>
        <fullName evidence="1">Uncharacterized protein</fullName>
    </submittedName>
</protein>
<proteinExistence type="predicted"/>
<evidence type="ECO:0000313" key="2">
    <source>
        <dbReference type="Proteomes" id="UP000224460"/>
    </source>
</evidence>